<evidence type="ECO:0000256" key="5">
    <source>
        <dbReference type="ARBA" id="ARBA00022741"/>
    </source>
</evidence>
<dbReference type="eggNOG" id="COG1122">
    <property type="taxonomic scope" value="Bacteria"/>
</dbReference>
<accession>B3QW24</accession>
<dbReference type="Gene3D" id="3.40.50.300">
    <property type="entry name" value="P-loop containing nucleotide triphosphate hydrolases"/>
    <property type="match status" value="1"/>
</dbReference>
<keyword evidence="4 9" id="KW-1003">Cell membrane</keyword>
<dbReference type="InterPro" id="IPR003593">
    <property type="entry name" value="AAA+_ATPase"/>
</dbReference>
<dbReference type="InterPro" id="IPR017871">
    <property type="entry name" value="ABC_transporter-like_CS"/>
</dbReference>
<evidence type="ECO:0000313" key="11">
    <source>
        <dbReference type="EMBL" id="ACF14678.1"/>
    </source>
</evidence>
<keyword evidence="8 9" id="KW-0472">Membrane</keyword>
<dbReference type="STRING" id="517418.Ctha_2227"/>
<dbReference type="Pfam" id="PF00005">
    <property type="entry name" value="ABC_tran"/>
    <property type="match status" value="1"/>
</dbReference>
<dbReference type="SMART" id="SM00382">
    <property type="entry name" value="AAA"/>
    <property type="match status" value="1"/>
</dbReference>
<gene>
    <name evidence="11" type="ordered locus">Ctha_2227</name>
</gene>
<dbReference type="PROSITE" id="PS00211">
    <property type="entry name" value="ABC_TRANSPORTER_1"/>
    <property type="match status" value="1"/>
</dbReference>
<dbReference type="InterPro" id="IPR003439">
    <property type="entry name" value="ABC_transporter-like_ATP-bd"/>
</dbReference>
<keyword evidence="7" id="KW-1278">Translocase</keyword>
<dbReference type="InterPro" id="IPR050095">
    <property type="entry name" value="ECF_ABC_transporter_ATP-bd"/>
</dbReference>
<evidence type="ECO:0000256" key="6">
    <source>
        <dbReference type="ARBA" id="ARBA00022840"/>
    </source>
</evidence>
<proteinExistence type="inferred from homology"/>
<evidence type="ECO:0000256" key="4">
    <source>
        <dbReference type="ARBA" id="ARBA00022475"/>
    </source>
</evidence>
<dbReference type="NCBIfam" id="NF010157">
    <property type="entry name" value="PRK13636.1"/>
    <property type="match status" value="1"/>
</dbReference>
<sequence length="286" mass="31331">MRESTILETRHVCYRYADGTEALNDLNISIKKGSATAILGGNGAGKSTLLLTLNGILKPVSGQILRNGKPLDYSAKGLLELRKNVGMVFQSPDHQLFSASVYEDISFGPMNLGLPEKEVHERVRRIMEKTGVAPLKDKPTHWLSFGQKKRVAIAGVLVMQPEVLVLDEPTAGLDPVGTSEMMKLVKSLAEELGLTLVIATHDLDTVALYCDAGIVMSEGKAIFQGGIREMFADKEMLRGAQLRLTRIGHLMEILETKDGFEFTAPALTISQARKELNRAMRNNGKD</sequence>
<dbReference type="Proteomes" id="UP000001208">
    <property type="component" value="Chromosome"/>
</dbReference>
<protein>
    <recommendedName>
        <fullName evidence="9">ABC transporter ATP-binding protein</fullName>
    </recommendedName>
</protein>
<name>B3QW24_CHLT3</name>
<dbReference type="PROSITE" id="PS50893">
    <property type="entry name" value="ABC_TRANSPORTER_2"/>
    <property type="match status" value="1"/>
</dbReference>
<dbReference type="KEGG" id="cts:Ctha_2227"/>
<dbReference type="AlphaFoldDB" id="B3QW24"/>
<comment type="function">
    <text evidence="9">Part of an ABC transporter complex. Responsible for energy coupling to the transport system.</text>
</comment>
<dbReference type="OrthoDB" id="594396at2"/>
<feature type="domain" description="ABC transporter" evidence="10">
    <location>
        <begin position="7"/>
        <end position="243"/>
    </location>
</feature>
<dbReference type="FunFam" id="3.40.50.300:FF:000224">
    <property type="entry name" value="Energy-coupling factor transporter ATP-binding protein EcfA"/>
    <property type="match status" value="1"/>
</dbReference>
<evidence type="ECO:0000256" key="8">
    <source>
        <dbReference type="ARBA" id="ARBA00023136"/>
    </source>
</evidence>
<comment type="similarity">
    <text evidence="2 9">Belongs to the ABC transporter superfamily.</text>
</comment>
<dbReference type="EMBL" id="CP001100">
    <property type="protein sequence ID" value="ACF14678.1"/>
    <property type="molecule type" value="Genomic_DNA"/>
</dbReference>
<evidence type="ECO:0000256" key="1">
    <source>
        <dbReference type="ARBA" id="ARBA00004202"/>
    </source>
</evidence>
<dbReference type="NCBIfam" id="TIGR01166">
    <property type="entry name" value="cbiO"/>
    <property type="match status" value="1"/>
</dbReference>
<dbReference type="GO" id="GO:0005524">
    <property type="term" value="F:ATP binding"/>
    <property type="evidence" value="ECO:0007669"/>
    <property type="project" value="UniProtKB-UniRule"/>
</dbReference>
<evidence type="ECO:0000256" key="9">
    <source>
        <dbReference type="RuleBase" id="RU364103"/>
    </source>
</evidence>
<dbReference type="GO" id="GO:0042626">
    <property type="term" value="F:ATPase-coupled transmembrane transporter activity"/>
    <property type="evidence" value="ECO:0007669"/>
    <property type="project" value="TreeGrafter"/>
</dbReference>
<keyword evidence="12" id="KW-1185">Reference proteome</keyword>
<dbReference type="InterPro" id="IPR005876">
    <property type="entry name" value="Co_trans_ATP-bd"/>
</dbReference>
<dbReference type="InterPro" id="IPR015856">
    <property type="entry name" value="ABC_transpr_CbiO/EcfA_su"/>
</dbReference>
<dbReference type="RefSeq" id="WP_012500761.1">
    <property type="nucleotide sequence ID" value="NC_011026.1"/>
</dbReference>
<keyword evidence="3 9" id="KW-0813">Transport</keyword>
<evidence type="ECO:0000256" key="7">
    <source>
        <dbReference type="ARBA" id="ARBA00022967"/>
    </source>
</evidence>
<dbReference type="InterPro" id="IPR027417">
    <property type="entry name" value="P-loop_NTPase"/>
</dbReference>
<evidence type="ECO:0000256" key="3">
    <source>
        <dbReference type="ARBA" id="ARBA00022448"/>
    </source>
</evidence>
<dbReference type="GO" id="GO:0016887">
    <property type="term" value="F:ATP hydrolysis activity"/>
    <property type="evidence" value="ECO:0007669"/>
    <property type="project" value="InterPro"/>
</dbReference>
<reference evidence="11 12" key="1">
    <citation type="submission" date="2008-06" db="EMBL/GenBank/DDBJ databases">
        <title>Complete sequence of Chloroherpeton thalassium ATCC 35110.</title>
        <authorList>
            <consortium name="US DOE Joint Genome Institute"/>
            <person name="Lucas S."/>
            <person name="Copeland A."/>
            <person name="Lapidus A."/>
            <person name="Glavina del Rio T."/>
            <person name="Dalin E."/>
            <person name="Tice H."/>
            <person name="Bruce D."/>
            <person name="Goodwin L."/>
            <person name="Pitluck S."/>
            <person name="Schmutz J."/>
            <person name="Larimer F."/>
            <person name="Land M."/>
            <person name="Hauser L."/>
            <person name="Kyrpides N."/>
            <person name="Mikhailova N."/>
            <person name="Liu Z."/>
            <person name="Li T."/>
            <person name="Zhao F."/>
            <person name="Overmann J."/>
            <person name="Bryant D.A."/>
            <person name="Richardson P."/>
        </authorList>
    </citation>
    <scope>NUCLEOTIDE SEQUENCE [LARGE SCALE GENOMIC DNA]</scope>
    <source>
        <strain evidence="12">ATCC 35110 / GB-78</strain>
    </source>
</reference>
<dbReference type="GO" id="GO:0043190">
    <property type="term" value="C:ATP-binding cassette (ABC) transporter complex"/>
    <property type="evidence" value="ECO:0007669"/>
    <property type="project" value="TreeGrafter"/>
</dbReference>
<dbReference type="CDD" id="cd03225">
    <property type="entry name" value="ABC_cobalt_CbiO_domain1"/>
    <property type="match status" value="1"/>
</dbReference>
<dbReference type="GO" id="GO:0006824">
    <property type="term" value="P:cobalt ion transport"/>
    <property type="evidence" value="ECO:0007669"/>
    <property type="project" value="InterPro"/>
</dbReference>
<dbReference type="PANTHER" id="PTHR43553:SF24">
    <property type="entry name" value="ENERGY-COUPLING FACTOR TRANSPORTER ATP-BINDING PROTEIN ECFA1"/>
    <property type="match status" value="1"/>
</dbReference>
<dbReference type="PANTHER" id="PTHR43553">
    <property type="entry name" value="HEAVY METAL TRANSPORTER"/>
    <property type="match status" value="1"/>
</dbReference>
<comment type="subcellular location">
    <subcellularLocation>
        <location evidence="1 9">Cell membrane</location>
        <topology evidence="1 9">Peripheral membrane protein</topology>
    </subcellularLocation>
</comment>
<dbReference type="HOGENOM" id="CLU_000604_1_22_10"/>
<evidence type="ECO:0000313" key="12">
    <source>
        <dbReference type="Proteomes" id="UP000001208"/>
    </source>
</evidence>
<keyword evidence="5 9" id="KW-0547">Nucleotide-binding</keyword>
<evidence type="ECO:0000256" key="2">
    <source>
        <dbReference type="ARBA" id="ARBA00005417"/>
    </source>
</evidence>
<dbReference type="SUPFAM" id="SSF52540">
    <property type="entry name" value="P-loop containing nucleoside triphosphate hydrolases"/>
    <property type="match status" value="1"/>
</dbReference>
<evidence type="ECO:0000259" key="10">
    <source>
        <dbReference type="PROSITE" id="PS50893"/>
    </source>
</evidence>
<organism evidence="11 12">
    <name type="scientific">Chloroherpeton thalassium (strain ATCC 35110 / GB-78)</name>
    <dbReference type="NCBI Taxonomy" id="517418"/>
    <lineage>
        <taxon>Bacteria</taxon>
        <taxon>Pseudomonadati</taxon>
        <taxon>Chlorobiota</taxon>
        <taxon>Chlorobiia</taxon>
        <taxon>Chlorobiales</taxon>
        <taxon>Chloroherpetonaceae</taxon>
        <taxon>Chloroherpeton</taxon>
    </lineage>
</organism>
<keyword evidence="6 9" id="KW-0067">ATP-binding</keyword>